<reference evidence="3 4" key="1">
    <citation type="journal article" date="2023" name="ISME J.">
        <title>Thermophilic Dehalococcoidia with unusual traits shed light on an unexpected past.</title>
        <authorList>
            <person name="Palmer M."/>
            <person name="Covington J.K."/>
            <person name="Zhou E.M."/>
            <person name="Thomas S.C."/>
            <person name="Habib N."/>
            <person name="Seymour C.O."/>
            <person name="Lai D."/>
            <person name="Johnston J."/>
            <person name="Hashimi A."/>
            <person name="Jiao J.Y."/>
            <person name="Muok A.R."/>
            <person name="Liu L."/>
            <person name="Xian W.D."/>
            <person name="Zhi X.Y."/>
            <person name="Li M.M."/>
            <person name="Silva L.P."/>
            <person name="Bowen B.P."/>
            <person name="Louie K."/>
            <person name="Briegel A."/>
            <person name="Pett-Ridge J."/>
            <person name="Weber P.K."/>
            <person name="Tocheva E.I."/>
            <person name="Woyke T."/>
            <person name="Northen T.R."/>
            <person name="Mayali X."/>
            <person name="Li W.J."/>
            <person name="Hedlund B.P."/>
        </authorList>
    </citation>
    <scope>NUCLEOTIDE SEQUENCE [LARGE SCALE GENOMIC DNA]</scope>
    <source>
        <strain evidence="3 4">YIM 72310</strain>
    </source>
</reference>
<dbReference type="Proteomes" id="UP001212803">
    <property type="component" value="Chromosome"/>
</dbReference>
<evidence type="ECO:0000259" key="2">
    <source>
        <dbReference type="Pfam" id="PF17668"/>
    </source>
</evidence>
<evidence type="ECO:0000313" key="3">
    <source>
        <dbReference type="EMBL" id="WBL34982.1"/>
    </source>
</evidence>
<organism evidence="3 4">
    <name type="scientific">Tepidiforma flava</name>
    <dbReference type="NCBI Taxonomy" id="3004094"/>
    <lineage>
        <taxon>Bacteria</taxon>
        <taxon>Bacillati</taxon>
        <taxon>Chloroflexota</taxon>
        <taxon>Tepidiformia</taxon>
        <taxon>Tepidiformales</taxon>
        <taxon>Tepidiformaceae</taxon>
        <taxon>Tepidiforma</taxon>
    </lineage>
</organism>
<dbReference type="SUPFAM" id="SSF55718">
    <property type="entry name" value="SCP-like"/>
    <property type="match status" value="1"/>
</dbReference>
<dbReference type="InterPro" id="IPR051554">
    <property type="entry name" value="Acetyltransferase_Eis"/>
</dbReference>
<name>A0ABY7M3S4_9CHLR</name>
<proteinExistence type="predicted"/>
<dbReference type="Gene3D" id="3.30.1050.10">
    <property type="entry name" value="SCP2 sterol-binding domain"/>
    <property type="match status" value="1"/>
</dbReference>
<sequence length="314" mass="33293">MTRHEALAAWPAVWDAVRGQRAGLHTRSAAWCVEERGVPAQEREEAGWSKDFLVSLEEDGATIGYARYRVRGEWEHGLPAGEVAVHELPGIDGGAEAALWEYVLGVDLVDRVTAHRRPLDDTLLHLLEDPRRAVRRPSDALFCRVLDPAAALEGRRYAGEGRLVLEAADDFGGYAAGRFALEAGPAGARCRVTGESADLELGAEELGSLLFGQVSALDALAGDGRIVGQRGRIGPGGRCALPLAAGAVGPGGLVRTVSRGRLRSRRRRLARGADDGGVELRAVEDAPGDPLDIVGGDGFDGGDDLVDGFRRGLS</sequence>
<dbReference type="InterPro" id="IPR041380">
    <property type="entry name" value="Acetyltransf_17"/>
</dbReference>
<dbReference type="InterPro" id="IPR036527">
    <property type="entry name" value="SCP2_sterol-bd_dom_sf"/>
</dbReference>
<dbReference type="PANTHER" id="PTHR37817:SF1">
    <property type="entry name" value="N-ACETYLTRANSFERASE EIS"/>
    <property type="match status" value="1"/>
</dbReference>
<dbReference type="Gene3D" id="3.40.630.30">
    <property type="match status" value="1"/>
</dbReference>
<feature type="domain" description="Enhanced intracellular survival protein" evidence="1">
    <location>
        <begin position="150"/>
        <end position="226"/>
    </location>
</feature>
<accession>A0ABY7M3S4</accession>
<evidence type="ECO:0000313" key="4">
    <source>
        <dbReference type="Proteomes" id="UP001212803"/>
    </source>
</evidence>
<dbReference type="Pfam" id="PF13530">
    <property type="entry name" value="SCP2_2"/>
    <property type="match status" value="1"/>
</dbReference>
<dbReference type="InterPro" id="IPR025559">
    <property type="entry name" value="Eis_dom"/>
</dbReference>
<dbReference type="EMBL" id="CP115149">
    <property type="protein sequence ID" value="WBL34982.1"/>
    <property type="molecule type" value="Genomic_DNA"/>
</dbReference>
<keyword evidence="4" id="KW-1185">Reference proteome</keyword>
<evidence type="ECO:0000259" key="1">
    <source>
        <dbReference type="Pfam" id="PF13530"/>
    </source>
</evidence>
<dbReference type="RefSeq" id="WP_270055510.1">
    <property type="nucleotide sequence ID" value="NZ_CP115149.1"/>
</dbReference>
<gene>
    <name evidence="3" type="ORF">O0235_09265</name>
</gene>
<dbReference type="InterPro" id="IPR016181">
    <property type="entry name" value="Acyl_CoA_acyltransferase"/>
</dbReference>
<dbReference type="PANTHER" id="PTHR37817">
    <property type="entry name" value="N-ACETYLTRANSFERASE EIS"/>
    <property type="match status" value="1"/>
</dbReference>
<dbReference type="Pfam" id="PF17668">
    <property type="entry name" value="Acetyltransf_17"/>
    <property type="match status" value="1"/>
</dbReference>
<dbReference type="SUPFAM" id="SSF55729">
    <property type="entry name" value="Acyl-CoA N-acyltransferases (Nat)"/>
    <property type="match status" value="1"/>
</dbReference>
<protein>
    <submittedName>
        <fullName evidence="3">Sterol carrier protein domain-containing protein</fullName>
    </submittedName>
</protein>
<feature type="domain" description="Eis-like acetyltransferase" evidence="2">
    <location>
        <begin position="25"/>
        <end position="134"/>
    </location>
</feature>